<accession>V5EVJ9</accession>
<dbReference type="OrthoDB" id="2543194at2759"/>
<dbReference type="AlphaFoldDB" id="V5EVJ9"/>
<dbReference type="GeneID" id="27418903"/>
<evidence type="ECO:0000313" key="1">
    <source>
        <dbReference type="EMBL" id="EST07288.1"/>
    </source>
</evidence>
<reference evidence="2" key="1">
    <citation type="journal article" date="2013" name="Genome Announc.">
        <title>Draft genome sequence of Pseudozyma brasiliensis sp. nov. strain GHG001, a high producer of endo-1,4-xylanase isolated from an insect pest of sugarcane.</title>
        <authorList>
            <person name="Oliveira J.V.D.C."/>
            <person name="dos Santos R.A.C."/>
            <person name="Borges T.A."/>
            <person name="Riano-Pachon D.M."/>
            <person name="Goldman G.H."/>
        </authorList>
    </citation>
    <scope>NUCLEOTIDE SEQUENCE [LARGE SCALE GENOMIC DNA]</scope>
    <source>
        <strain evidence="2">GHG001</strain>
    </source>
</reference>
<proteinExistence type="predicted"/>
<organism evidence="1 2">
    <name type="scientific">Kalmanozyma brasiliensis (strain GHG001)</name>
    <name type="common">Yeast</name>
    <name type="synonym">Pseudozyma brasiliensis</name>
    <dbReference type="NCBI Taxonomy" id="1365824"/>
    <lineage>
        <taxon>Eukaryota</taxon>
        <taxon>Fungi</taxon>
        <taxon>Dikarya</taxon>
        <taxon>Basidiomycota</taxon>
        <taxon>Ustilaginomycotina</taxon>
        <taxon>Ustilaginomycetes</taxon>
        <taxon>Ustilaginales</taxon>
        <taxon>Ustilaginaceae</taxon>
        <taxon>Kalmanozyma</taxon>
    </lineage>
</organism>
<name>V5EVJ9_KALBG</name>
<protein>
    <submittedName>
        <fullName evidence="1">Uncharacterized protein</fullName>
    </submittedName>
</protein>
<dbReference type="eggNOG" id="ENOG502RDYB">
    <property type="taxonomic scope" value="Eukaryota"/>
</dbReference>
<evidence type="ECO:0000313" key="2">
    <source>
        <dbReference type="Proteomes" id="UP000019377"/>
    </source>
</evidence>
<keyword evidence="2" id="KW-1185">Reference proteome</keyword>
<dbReference type="HOGENOM" id="CLU_839709_0_0_1"/>
<dbReference type="EMBL" id="KI545863">
    <property type="protein sequence ID" value="EST07288.1"/>
    <property type="molecule type" value="Genomic_DNA"/>
</dbReference>
<gene>
    <name evidence="1" type="ORF">PSEUBRA_SCAF20g03087</name>
</gene>
<dbReference type="Proteomes" id="UP000019377">
    <property type="component" value="Unassembled WGS sequence"/>
</dbReference>
<sequence length="372" mass="42937">MCYDTYMFTKTPWPFKLKYFFANPDVDCGPFESHHPHVPFVPHMKGIEVVHGINFWRQRDPGFAAAIDLMAPTLREWIDRPGVTWSEDHFERDETPKDVGKDLVFPRLLKLNGVWSEVWTRCEFPALQELTYNALRTRFTTTQLAKDQPVNVISRSPSLKRLDILLPLLDSATKKIMWAIAELQHLKELNLWFRYTGGLTLKGLVEFQMDGDDSQTPVRVILPKLHTLGIFIKVSSLSTESFFVHDLCQFLCHRFFLLQGCSRDEAKKRAEAALYLYERTSQRQNKPSRKKHSTEGVALASESAYKGEFETRDDVTRERFTPVLPLLVSNPSKKPGKEKMICMPNPLLDQLVGNYAELDIDPEFVTIPKRMS</sequence>